<dbReference type="EMBL" id="DAAXQP010000002">
    <property type="protein sequence ID" value="HAG2208837.1"/>
    <property type="molecule type" value="Genomic_DNA"/>
</dbReference>
<proteinExistence type="predicted"/>
<reference evidence="1" key="2">
    <citation type="submission" date="2020-02" db="EMBL/GenBank/DDBJ databases">
        <authorList>
            <consortium name="NCBI Pathogen Detection Project"/>
        </authorList>
    </citation>
    <scope>NUCLEOTIDE SEQUENCE</scope>
    <source>
        <strain evidence="1">MA.CK_98/00005752</strain>
    </source>
</reference>
<organism evidence="1">
    <name type="scientific">Salmonella enterica</name>
    <name type="common">Salmonella choleraesuis</name>
    <dbReference type="NCBI Taxonomy" id="28901"/>
    <lineage>
        <taxon>Bacteria</taxon>
        <taxon>Pseudomonadati</taxon>
        <taxon>Pseudomonadota</taxon>
        <taxon>Gammaproteobacteria</taxon>
        <taxon>Enterobacterales</taxon>
        <taxon>Enterobacteriaceae</taxon>
        <taxon>Salmonella</taxon>
    </lineage>
</organism>
<comment type="caution">
    <text evidence="1">The sequence shown here is derived from an EMBL/GenBank/DDBJ whole genome shotgun (WGS) entry which is preliminary data.</text>
</comment>
<protein>
    <submittedName>
        <fullName evidence="1">Uncharacterized protein</fullName>
    </submittedName>
</protein>
<evidence type="ECO:0000313" key="1">
    <source>
        <dbReference type="EMBL" id="HAG2208837.1"/>
    </source>
</evidence>
<dbReference type="AlphaFoldDB" id="A0A759WBR0"/>
<name>A0A759WBR0_SALER</name>
<gene>
    <name evidence="1" type="ORF">G8V49_001042</name>
</gene>
<accession>A0A759WBR0</accession>
<reference evidence="1" key="1">
    <citation type="journal article" date="2018" name="Genome Biol.">
        <title>SKESA: strategic k-mer extension for scrupulous assemblies.</title>
        <authorList>
            <person name="Souvorov A."/>
            <person name="Agarwala R."/>
            <person name="Lipman D.J."/>
        </authorList>
    </citation>
    <scope>NUCLEOTIDE SEQUENCE</scope>
    <source>
        <strain evidence="1">MA.CK_98/00005752</strain>
    </source>
</reference>
<sequence>MDAGKHPVTHIAHAGRYVKIFTGVKFMNKVDNKINQIENAQKLSAVINAFYSSWDQLEKEDIETLMHMASEYADAIKTHLTEMAEGKK</sequence>